<evidence type="ECO:0000313" key="1">
    <source>
        <dbReference type="EMBL" id="KAI7728716.1"/>
    </source>
</evidence>
<dbReference type="AlphaFoldDB" id="A0AAD5BS77"/>
<evidence type="ECO:0000313" key="2">
    <source>
        <dbReference type="Proteomes" id="UP001206925"/>
    </source>
</evidence>
<accession>A0AAD5BS77</accession>
<keyword evidence="2" id="KW-1185">Reference proteome</keyword>
<feature type="non-terminal residue" evidence="1">
    <location>
        <position position="245"/>
    </location>
</feature>
<dbReference type="EMBL" id="JAMZMK010011166">
    <property type="protein sequence ID" value="KAI7728716.1"/>
    <property type="molecule type" value="Genomic_DNA"/>
</dbReference>
<proteinExistence type="predicted"/>
<gene>
    <name evidence="1" type="ORF">M8C21_019087</name>
</gene>
<organism evidence="1 2">
    <name type="scientific">Ambrosia artemisiifolia</name>
    <name type="common">Common ragweed</name>
    <dbReference type="NCBI Taxonomy" id="4212"/>
    <lineage>
        <taxon>Eukaryota</taxon>
        <taxon>Viridiplantae</taxon>
        <taxon>Streptophyta</taxon>
        <taxon>Embryophyta</taxon>
        <taxon>Tracheophyta</taxon>
        <taxon>Spermatophyta</taxon>
        <taxon>Magnoliopsida</taxon>
        <taxon>eudicotyledons</taxon>
        <taxon>Gunneridae</taxon>
        <taxon>Pentapetalae</taxon>
        <taxon>asterids</taxon>
        <taxon>campanulids</taxon>
        <taxon>Asterales</taxon>
        <taxon>Asteraceae</taxon>
        <taxon>Asteroideae</taxon>
        <taxon>Heliantheae alliance</taxon>
        <taxon>Heliantheae</taxon>
        <taxon>Ambrosia</taxon>
    </lineage>
</organism>
<name>A0AAD5BS77_AMBAR</name>
<dbReference type="Proteomes" id="UP001206925">
    <property type="component" value="Unassembled WGS sequence"/>
</dbReference>
<reference evidence="1" key="1">
    <citation type="submission" date="2022-06" db="EMBL/GenBank/DDBJ databases">
        <title>Uncovering the hologenomic basis of an extraordinary plant invasion.</title>
        <authorList>
            <person name="Bieker V.C."/>
            <person name="Martin M.D."/>
            <person name="Gilbert T."/>
            <person name="Hodgins K."/>
            <person name="Battlay P."/>
            <person name="Petersen B."/>
            <person name="Wilson J."/>
        </authorList>
    </citation>
    <scope>NUCLEOTIDE SEQUENCE</scope>
    <source>
        <strain evidence="1">AA19_3_7</strain>
        <tissue evidence="1">Leaf</tissue>
    </source>
</reference>
<sequence>HKVIKPDKPSKTLITQTQTHTTPSNHTLNIFLTMNPYTNNNNTSNFDNLLIQTLMNRLQIRPQNPLQPQLSPILNQTLEDLLLDTINSISDDDDQDDDDDENISTKTHLAKEESKLEKDIIKIILSGKSEEALKPNSGQAVTIGEHHICVGYHVEPGSEYRVWEWHGHIMLFDEENGYNPEYIYGNYFERLRVGVGKVKEEVKEDGDDKEEKVVNFGLKDLIGLSEESGSGRILHRNVNVGSPSV</sequence>
<protein>
    <submittedName>
        <fullName evidence="1">Uncharacterized protein</fullName>
    </submittedName>
</protein>
<dbReference type="PANTHER" id="PTHR35286">
    <property type="entry name" value="EXPRESSED PROTEIN"/>
    <property type="match status" value="1"/>
</dbReference>
<dbReference type="PANTHER" id="PTHR35286:SF1">
    <property type="entry name" value="EXPRESSED PROTEIN"/>
    <property type="match status" value="1"/>
</dbReference>
<comment type="caution">
    <text evidence="1">The sequence shown here is derived from an EMBL/GenBank/DDBJ whole genome shotgun (WGS) entry which is preliminary data.</text>
</comment>